<dbReference type="OrthoDB" id="9808724at2"/>
<organism evidence="1 2">
    <name type="scientific">Pseudooceanicola algae</name>
    <dbReference type="NCBI Taxonomy" id="1537215"/>
    <lineage>
        <taxon>Bacteria</taxon>
        <taxon>Pseudomonadati</taxon>
        <taxon>Pseudomonadota</taxon>
        <taxon>Alphaproteobacteria</taxon>
        <taxon>Rhodobacterales</taxon>
        <taxon>Paracoccaceae</taxon>
        <taxon>Pseudooceanicola</taxon>
    </lineage>
</organism>
<dbReference type="EMBL" id="CP060436">
    <property type="protein sequence ID" value="QPM92175.1"/>
    <property type="molecule type" value="Genomic_DNA"/>
</dbReference>
<keyword evidence="2" id="KW-1185">Reference proteome</keyword>
<gene>
    <name evidence="1" type="ORF">PSAL_034390</name>
</gene>
<reference evidence="1 2" key="1">
    <citation type="submission" date="2020-08" db="EMBL/GenBank/DDBJ databases">
        <title>Genome sequence of Rhodobacteraceae bacterium Lw-13e.</title>
        <authorList>
            <person name="Poehlein A."/>
            <person name="Wolter L."/>
            <person name="Daniel R."/>
            <person name="Brinkhoff T."/>
        </authorList>
    </citation>
    <scope>NUCLEOTIDE SEQUENCE [LARGE SCALE GENOMIC DNA]</scope>
    <source>
        <strain evidence="1 2">Lw-13e</strain>
    </source>
</reference>
<proteinExistence type="predicted"/>
<accession>A0A418SK22</accession>
<evidence type="ECO:0000313" key="2">
    <source>
        <dbReference type="Proteomes" id="UP000283786"/>
    </source>
</evidence>
<dbReference type="KEGG" id="palw:PSAL_034390"/>
<dbReference type="Proteomes" id="UP000283786">
    <property type="component" value="Chromosome"/>
</dbReference>
<sequence>MDQWQLKTGEFIRERNGRFAVDGHGCSIAAVAGTDLFHDPAGAPPVDNAPGIRFGLGRGPVLFSALVKPQFSKTFDAGTFTVRTAAGA</sequence>
<name>A0A418SK22_9RHOB</name>
<protein>
    <submittedName>
        <fullName evidence="1">Uncharacterized protein</fullName>
    </submittedName>
</protein>
<dbReference type="AlphaFoldDB" id="A0A418SK22"/>
<evidence type="ECO:0000313" key="1">
    <source>
        <dbReference type="EMBL" id="QPM92175.1"/>
    </source>
</evidence>